<organism evidence="1 2">
    <name type="scientific">Lactiplantibacillus fabifermentans DSM 21115</name>
    <dbReference type="NCBI Taxonomy" id="1413187"/>
    <lineage>
        <taxon>Bacteria</taxon>
        <taxon>Bacillati</taxon>
        <taxon>Bacillota</taxon>
        <taxon>Bacilli</taxon>
        <taxon>Lactobacillales</taxon>
        <taxon>Lactobacillaceae</taxon>
        <taxon>Lactiplantibacillus</taxon>
    </lineage>
</organism>
<proteinExistence type="predicted"/>
<dbReference type="Pfam" id="PF00756">
    <property type="entry name" value="Esterase"/>
    <property type="match status" value="1"/>
</dbReference>
<dbReference type="EMBL" id="AYGX02000032">
    <property type="protein sequence ID" value="KRO28802.1"/>
    <property type="molecule type" value="Genomic_DNA"/>
</dbReference>
<dbReference type="InterPro" id="IPR029058">
    <property type="entry name" value="AB_hydrolase_fold"/>
</dbReference>
<dbReference type="InterPro" id="IPR000801">
    <property type="entry name" value="Esterase-like"/>
</dbReference>
<accession>A0A0R2NW08</accession>
<gene>
    <name evidence="1" type="ORF">DY78_GL001983</name>
</gene>
<dbReference type="AlphaFoldDB" id="A0A0R2NW08"/>
<dbReference type="Proteomes" id="UP000050920">
    <property type="component" value="Unassembled WGS sequence"/>
</dbReference>
<evidence type="ECO:0000313" key="2">
    <source>
        <dbReference type="Proteomes" id="UP000050920"/>
    </source>
</evidence>
<dbReference type="PANTHER" id="PTHR48098:SF1">
    <property type="entry name" value="DIACYLGLYCEROL ACYLTRANSFERASE_MYCOLYLTRANSFERASE AG85A"/>
    <property type="match status" value="1"/>
</dbReference>
<name>A0A0R2NW08_9LACO</name>
<dbReference type="Gene3D" id="3.40.50.1820">
    <property type="entry name" value="alpha/beta hydrolase"/>
    <property type="match status" value="1"/>
</dbReference>
<reference evidence="1 2" key="1">
    <citation type="journal article" date="2015" name="Genome Announc.">
        <title>Expanding the biotechnology potential of lactobacilli through comparative genomics of 213 strains and associated genera.</title>
        <authorList>
            <person name="Sun Z."/>
            <person name="Harris H.M."/>
            <person name="McCann A."/>
            <person name="Guo C."/>
            <person name="Argimon S."/>
            <person name="Zhang W."/>
            <person name="Yang X."/>
            <person name="Jeffery I.B."/>
            <person name="Cooney J.C."/>
            <person name="Kagawa T.F."/>
            <person name="Liu W."/>
            <person name="Song Y."/>
            <person name="Salvetti E."/>
            <person name="Wrobel A."/>
            <person name="Rasinkangas P."/>
            <person name="Parkhill J."/>
            <person name="Rea M.C."/>
            <person name="O'Sullivan O."/>
            <person name="Ritari J."/>
            <person name="Douillard F.P."/>
            <person name="Paul Ross R."/>
            <person name="Yang R."/>
            <person name="Briner A.E."/>
            <person name="Felis G.E."/>
            <person name="de Vos W.M."/>
            <person name="Barrangou R."/>
            <person name="Klaenhammer T.R."/>
            <person name="Caufield P.W."/>
            <person name="Cui Y."/>
            <person name="Zhang H."/>
            <person name="O'Toole P.W."/>
        </authorList>
    </citation>
    <scope>NUCLEOTIDE SEQUENCE [LARGE SCALE GENOMIC DNA]</scope>
    <source>
        <strain evidence="1 2">DSM 21115</strain>
    </source>
</reference>
<keyword evidence="2" id="KW-1185">Reference proteome</keyword>
<dbReference type="GO" id="GO:0016747">
    <property type="term" value="F:acyltransferase activity, transferring groups other than amino-acyl groups"/>
    <property type="evidence" value="ECO:0007669"/>
    <property type="project" value="TreeGrafter"/>
</dbReference>
<sequence length="268" mass="30071">MGVAPMSVHYNNFYANTLGRSVNVNVILPEPLNPTGEVAADYASGHQLLPTIWLLHGLGGDATTWLRNTTIEALATQYRVAVVMPQTERGFYTDMVSGPKYWTFLTRELPERLRFMFPLSEAPADNVVVGNSMGGYGALRWALTYPDRFAAVAALSPVTDLGRFRVEQATMMPDFDLAFDPQHLEDSPVSLGYLLARVPADTDLRVLMTTGSQDMLRAMDVAMRPRLAAKFGNQFTWDELPGRHDWPLWNQQLGMVMHWLYRGTFKAI</sequence>
<evidence type="ECO:0000313" key="1">
    <source>
        <dbReference type="EMBL" id="KRO28802.1"/>
    </source>
</evidence>
<dbReference type="PANTHER" id="PTHR48098">
    <property type="entry name" value="ENTEROCHELIN ESTERASE-RELATED"/>
    <property type="match status" value="1"/>
</dbReference>
<dbReference type="SUPFAM" id="SSF53474">
    <property type="entry name" value="alpha/beta-Hydrolases"/>
    <property type="match status" value="1"/>
</dbReference>
<dbReference type="InterPro" id="IPR050583">
    <property type="entry name" value="Mycobacterial_A85_antigen"/>
</dbReference>
<protein>
    <submittedName>
        <fullName evidence="1">Acetylesterase</fullName>
    </submittedName>
</protein>
<comment type="caution">
    <text evidence="1">The sequence shown here is derived from an EMBL/GenBank/DDBJ whole genome shotgun (WGS) entry which is preliminary data.</text>
</comment>